<evidence type="ECO:0000256" key="1">
    <source>
        <dbReference type="SAM" id="MobiDB-lite"/>
    </source>
</evidence>
<evidence type="ECO:0000313" key="3">
    <source>
        <dbReference type="Proteomes" id="UP000181909"/>
    </source>
</evidence>
<feature type="region of interest" description="Disordered" evidence="1">
    <location>
        <begin position="170"/>
        <end position="287"/>
    </location>
</feature>
<evidence type="ECO:0000313" key="2">
    <source>
        <dbReference type="EMBL" id="SFX01333.1"/>
    </source>
</evidence>
<dbReference type="InterPro" id="IPR013324">
    <property type="entry name" value="RNA_pol_sigma_r3/r4-like"/>
</dbReference>
<accession>A0A1K1TM15</accession>
<proteinExistence type="predicted"/>
<dbReference type="STRING" id="1893.SAMN02787144_1001153"/>
<sequence>MARSTVDGPAGAPVRLRGVTVRCWTHSAIVSPDAGTAVRPSASHHASNALRSGQREMAVDEVMAEAMEALWKQRKTLKTPERAMYRMAERMAWRRFPHDPREAPADLLETEKAMEDPIDALVDRILVEEELAKLPEKTRQYLYDHKALGKTAEKVAADYGVPKGTVTQNVRRSLEKCGRPSTACASSQPSRSSSGRSATGSSREHTARCLPAIRGSPAGSAIRTRTPRPSRACSTTWRPSSSTSCPTRHGSTLATATTPRSATSVRSCRSGAPAAGETGRTRPPRVR</sequence>
<dbReference type="Proteomes" id="UP000181909">
    <property type="component" value="Unassembled WGS sequence"/>
</dbReference>
<feature type="region of interest" description="Disordered" evidence="1">
    <location>
        <begin position="34"/>
        <end position="53"/>
    </location>
</feature>
<dbReference type="AlphaFoldDB" id="A0A1K1TM15"/>
<reference evidence="2 3" key="1">
    <citation type="submission" date="2016-11" db="EMBL/GenBank/DDBJ databases">
        <authorList>
            <person name="Jaros S."/>
            <person name="Januszkiewicz K."/>
            <person name="Wedrychowicz H."/>
        </authorList>
    </citation>
    <scope>NUCLEOTIDE SEQUENCE [LARGE SCALE GENOMIC DNA]</scope>
    <source>
        <strain evidence="2 3">OK807</strain>
    </source>
</reference>
<feature type="compositionally biased region" description="Polar residues" evidence="1">
    <location>
        <begin position="232"/>
        <end position="267"/>
    </location>
</feature>
<feature type="compositionally biased region" description="Low complexity" evidence="1">
    <location>
        <begin position="181"/>
        <end position="201"/>
    </location>
</feature>
<dbReference type="InterPro" id="IPR036388">
    <property type="entry name" value="WH-like_DNA-bd_sf"/>
</dbReference>
<name>A0A1K1TM15_STRAR</name>
<organism evidence="2 3">
    <name type="scientific">Streptomyces atratus</name>
    <dbReference type="NCBI Taxonomy" id="1893"/>
    <lineage>
        <taxon>Bacteria</taxon>
        <taxon>Bacillati</taxon>
        <taxon>Actinomycetota</taxon>
        <taxon>Actinomycetes</taxon>
        <taxon>Kitasatosporales</taxon>
        <taxon>Streptomycetaceae</taxon>
        <taxon>Streptomyces</taxon>
    </lineage>
</organism>
<dbReference type="Gene3D" id="1.10.10.10">
    <property type="entry name" value="Winged helix-like DNA-binding domain superfamily/Winged helix DNA-binding domain"/>
    <property type="match status" value="1"/>
</dbReference>
<dbReference type="EMBL" id="FPJO01000001">
    <property type="protein sequence ID" value="SFX01333.1"/>
    <property type="molecule type" value="Genomic_DNA"/>
</dbReference>
<protein>
    <submittedName>
        <fullName evidence="2">RNA polymerase sigma factor, sigma-70 family</fullName>
    </submittedName>
</protein>
<dbReference type="SUPFAM" id="SSF88659">
    <property type="entry name" value="Sigma3 and sigma4 domains of RNA polymerase sigma factors"/>
    <property type="match status" value="1"/>
</dbReference>
<gene>
    <name evidence="2" type="ORF">SAMN02787144_1001153</name>
</gene>